<evidence type="ECO:0000313" key="3">
    <source>
        <dbReference type="Proteomes" id="UP001370490"/>
    </source>
</evidence>
<organism evidence="2 3">
    <name type="scientific">Dillenia turbinata</name>
    <dbReference type="NCBI Taxonomy" id="194707"/>
    <lineage>
        <taxon>Eukaryota</taxon>
        <taxon>Viridiplantae</taxon>
        <taxon>Streptophyta</taxon>
        <taxon>Embryophyta</taxon>
        <taxon>Tracheophyta</taxon>
        <taxon>Spermatophyta</taxon>
        <taxon>Magnoliopsida</taxon>
        <taxon>eudicotyledons</taxon>
        <taxon>Gunneridae</taxon>
        <taxon>Pentapetalae</taxon>
        <taxon>Dilleniales</taxon>
        <taxon>Dilleniaceae</taxon>
        <taxon>Dillenia</taxon>
    </lineage>
</organism>
<proteinExistence type="predicted"/>
<sequence>MDHSMWPIKPSGQTGNPMNRPLIRSAQAIVPGLRAGGVPGEGGDVLHATIFYFLLLAAYSFPKEVLEYVFSFMNSDNDRNAMSSVCKLHYEIEYWYRRKIFIRNYNAMTPRIMI</sequence>
<name>A0AAN8VHS8_9MAGN</name>
<evidence type="ECO:0000313" key="2">
    <source>
        <dbReference type="EMBL" id="KAK6929632.1"/>
    </source>
</evidence>
<dbReference type="InterPro" id="IPR041567">
    <property type="entry name" value="COI1_F-box"/>
</dbReference>
<accession>A0AAN8VHS8</accession>
<dbReference type="EMBL" id="JBAMMX010000012">
    <property type="protein sequence ID" value="KAK6929632.1"/>
    <property type="molecule type" value="Genomic_DNA"/>
</dbReference>
<comment type="caution">
    <text evidence="2">The sequence shown here is derived from an EMBL/GenBank/DDBJ whole genome shotgun (WGS) entry which is preliminary data.</text>
</comment>
<keyword evidence="3" id="KW-1185">Reference proteome</keyword>
<dbReference type="AlphaFoldDB" id="A0AAN8VHS8"/>
<dbReference type="Gene3D" id="1.20.1280.50">
    <property type="match status" value="1"/>
</dbReference>
<dbReference type="Proteomes" id="UP001370490">
    <property type="component" value="Unassembled WGS sequence"/>
</dbReference>
<feature type="domain" description="COI1 F-box" evidence="1">
    <location>
        <begin position="59"/>
        <end position="98"/>
    </location>
</feature>
<gene>
    <name evidence="2" type="ORF">RJ641_003726</name>
</gene>
<protein>
    <submittedName>
        <fullName evidence="2">COI1, F-box</fullName>
    </submittedName>
</protein>
<evidence type="ECO:0000259" key="1">
    <source>
        <dbReference type="Pfam" id="PF18511"/>
    </source>
</evidence>
<dbReference type="Pfam" id="PF18511">
    <property type="entry name" value="F-box_5"/>
    <property type="match status" value="1"/>
</dbReference>
<reference evidence="2 3" key="1">
    <citation type="submission" date="2023-12" db="EMBL/GenBank/DDBJ databases">
        <title>A high-quality genome assembly for Dillenia turbinata (Dilleniales).</title>
        <authorList>
            <person name="Chanderbali A."/>
        </authorList>
    </citation>
    <scope>NUCLEOTIDE SEQUENCE [LARGE SCALE GENOMIC DNA]</scope>
    <source>
        <strain evidence="2">LSX21</strain>
        <tissue evidence="2">Leaf</tissue>
    </source>
</reference>